<protein>
    <submittedName>
        <fullName evidence="4">Phage tail tape measure protein</fullName>
    </submittedName>
</protein>
<evidence type="ECO:0000256" key="3">
    <source>
        <dbReference type="SAM" id="Phobius"/>
    </source>
</evidence>
<organism evidence="4 5">
    <name type="scientific">Neoroseomonas terrae</name>
    <dbReference type="NCBI Taxonomy" id="424799"/>
    <lineage>
        <taxon>Bacteria</taxon>
        <taxon>Pseudomonadati</taxon>
        <taxon>Pseudomonadota</taxon>
        <taxon>Alphaproteobacteria</taxon>
        <taxon>Acetobacterales</taxon>
        <taxon>Acetobacteraceae</taxon>
        <taxon>Neoroseomonas</taxon>
    </lineage>
</organism>
<keyword evidence="5" id="KW-1185">Reference proteome</keyword>
<dbReference type="NCBIfam" id="TIGR01760">
    <property type="entry name" value="tape_meas_TP901"/>
    <property type="match status" value="1"/>
</dbReference>
<feature type="non-terminal residue" evidence="4">
    <location>
        <position position="546"/>
    </location>
</feature>
<evidence type="ECO:0000256" key="1">
    <source>
        <dbReference type="ARBA" id="ARBA00022612"/>
    </source>
</evidence>
<feature type="compositionally biased region" description="Pro residues" evidence="2">
    <location>
        <begin position="526"/>
        <end position="546"/>
    </location>
</feature>
<evidence type="ECO:0000313" key="4">
    <source>
        <dbReference type="EMBL" id="MBR0650380.1"/>
    </source>
</evidence>
<gene>
    <name evidence="4" type="ORF">GXW78_11955</name>
</gene>
<feature type="transmembrane region" description="Helical" evidence="3">
    <location>
        <begin position="332"/>
        <end position="353"/>
    </location>
</feature>
<comment type="caution">
    <text evidence="4">The sequence shown here is derived from an EMBL/GenBank/DDBJ whole genome shotgun (WGS) entry which is preliminary data.</text>
</comment>
<dbReference type="InterPro" id="IPR010090">
    <property type="entry name" value="Phage_tape_meas"/>
</dbReference>
<keyword evidence="3" id="KW-0812">Transmembrane</keyword>
<proteinExistence type="predicted"/>
<evidence type="ECO:0000256" key="2">
    <source>
        <dbReference type="SAM" id="MobiDB-lite"/>
    </source>
</evidence>
<name>A0ABS5EH86_9PROT</name>
<evidence type="ECO:0000313" key="5">
    <source>
        <dbReference type="Proteomes" id="UP000698752"/>
    </source>
</evidence>
<feature type="transmembrane region" description="Helical" evidence="3">
    <location>
        <begin position="359"/>
        <end position="379"/>
    </location>
</feature>
<dbReference type="EMBL" id="JAAEDI010000011">
    <property type="protein sequence ID" value="MBR0650380.1"/>
    <property type="molecule type" value="Genomic_DNA"/>
</dbReference>
<dbReference type="PANTHER" id="PTHR37813:SF1">
    <property type="entry name" value="FELS-2 PROPHAGE PROTEIN"/>
    <property type="match status" value="1"/>
</dbReference>
<dbReference type="Proteomes" id="UP000698752">
    <property type="component" value="Unassembled WGS sequence"/>
</dbReference>
<keyword evidence="3" id="KW-1133">Transmembrane helix</keyword>
<reference evidence="5" key="1">
    <citation type="journal article" date="2021" name="Syst. Appl. Microbiol.">
        <title>Roseomonas hellenica sp. nov., isolated from roots of wild-growing Alkanna tinctoria.</title>
        <authorList>
            <person name="Rat A."/>
            <person name="Naranjo H.D."/>
            <person name="Lebbe L."/>
            <person name="Cnockaert M."/>
            <person name="Krigas N."/>
            <person name="Grigoriadou K."/>
            <person name="Maloupa E."/>
            <person name="Willems A."/>
        </authorList>
    </citation>
    <scope>NUCLEOTIDE SEQUENCE [LARGE SCALE GENOMIC DNA]</scope>
    <source>
        <strain evidence="5">LMG 31159</strain>
    </source>
</reference>
<keyword evidence="3" id="KW-0472">Membrane</keyword>
<sequence length="546" mass="57938">MAENRGAIRVVIEAVDRATAPIRRLGTGIRGLLRGLELEKAREQIGRVARGFVDVAKAATAMAGKIVAAGSAAAIALGAITRGVAETTAAQTRSARAVNMSLASFQGLAHAAQLVGGSSDEMGAALSSLQGKALEAARGNGELRRAFRLMGVQIRDARGQMRPTADIMDDVADAFARVPDSARRTEAAMILFGEAAIGLLPLLRRGAAGMQEAREDARRLGLTMTQAEQQSLAGFSRGMVRVRGSILGVQNAIATRLAPIITPLLNDWADWIAANRELIATKIEEYIRAIPGVIAELRAEAESLWEKLRPIVTLFGDLVTGIGPLHAALGGLFLLLGGAGLISSIVSLGSAIAGLGAALLANPIGAAALVIAGAAYLIYRNWDEIVDFFQGIWDGVKDAFNRFLNSDQVQLWGRIFGAAARGIMAAWRPVREFFDWVVDGIAEAFEWVWEKIKPIVDAIEAAARFARSLERTGSGSDPQRQQQQRANESGRGAAMGDSMWGPMIDPDTGEEAFPNRVQRPDRGRPGQPPPPPAPVAPPSAPPVQPV</sequence>
<feature type="region of interest" description="Disordered" evidence="2">
    <location>
        <begin position="470"/>
        <end position="546"/>
    </location>
</feature>
<feature type="compositionally biased region" description="Polar residues" evidence="2">
    <location>
        <begin position="471"/>
        <end position="487"/>
    </location>
</feature>
<accession>A0ABS5EH86</accession>
<dbReference type="PANTHER" id="PTHR37813">
    <property type="entry name" value="FELS-2 PROPHAGE PROTEIN"/>
    <property type="match status" value="1"/>
</dbReference>
<keyword evidence="1" id="KW-1188">Viral release from host cell</keyword>
<dbReference type="RefSeq" id="WP_211869024.1">
    <property type="nucleotide sequence ID" value="NZ_JAAEDI010000011.1"/>
</dbReference>